<feature type="domain" description="Peptidase S1" evidence="9">
    <location>
        <begin position="53"/>
        <end position="100"/>
    </location>
</feature>
<dbReference type="Proteomes" id="UP000242638">
    <property type="component" value="Unassembled WGS sequence"/>
</dbReference>
<dbReference type="GO" id="GO:0005615">
    <property type="term" value="C:extracellular space"/>
    <property type="evidence" value="ECO:0007669"/>
    <property type="project" value="TreeGrafter"/>
</dbReference>
<reference evidence="11" key="1">
    <citation type="submission" date="2013-11" db="EMBL/GenBank/DDBJ databases">
        <title>The genomic landscape of the Guanapo guppy.</title>
        <authorList>
            <person name="Kuenstner A."/>
            <person name="Dreyer C."/>
        </authorList>
    </citation>
    <scope>NUCLEOTIDE SEQUENCE</scope>
    <source>
        <strain evidence="11">Guanapo</strain>
    </source>
</reference>
<dbReference type="GO" id="GO:0004252">
    <property type="term" value="F:serine-type endopeptidase activity"/>
    <property type="evidence" value="ECO:0007669"/>
    <property type="project" value="UniProtKB-EC"/>
</dbReference>
<dbReference type="GO" id="GO:0006508">
    <property type="term" value="P:proteolysis"/>
    <property type="evidence" value="ECO:0007669"/>
    <property type="project" value="UniProtKB-KW"/>
</dbReference>
<evidence type="ECO:0000256" key="1">
    <source>
        <dbReference type="ARBA" id="ARBA00004613"/>
    </source>
</evidence>
<dbReference type="PANTHER" id="PTHR24264">
    <property type="entry name" value="TRYPSIN-RELATED"/>
    <property type="match status" value="1"/>
</dbReference>
<keyword evidence="5" id="KW-0720">Serine protease</keyword>
<accession>A0A3P9NY42</accession>
<keyword evidence="3" id="KW-0645">Protease</keyword>
<keyword evidence="4" id="KW-0378">Hydrolase</keyword>
<organism evidence="10 11">
    <name type="scientific">Poecilia reticulata</name>
    <name type="common">Guppy</name>
    <name type="synonym">Acanthophacelus reticulatus</name>
    <dbReference type="NCBI Taxonomy" id="8081"/>
    <lineage>
        <taxon>Eukaryota</taxon>
        <taxon>Metazoa</taxon>
        <taxon>Chordata</taxon>
        <taxon>Craniata</taxon>
        <taxon>Vertebrata</taxon>
        <taxon>Euteleostomi</taxon>
        <taxon>Actinopterygii</taxon>
        <taxon>Neopterygii</taxon>
        <taxon>Teleostei</taxon>
        <taxon>Neoteleostei</taxon>
        <taxon>Acanthomorphata</taxon>
        <taxon>Ovalentaria</taxon>
        <taxon>Atherinomorphae</taxon>
        <taxon>Cyprinodontiformes</taxon>
        <taxon>Poeciliidae</taxon>
        <taxon>Poeciliinae</taxon>
        <taxon>Poecilia</taxon>
    </lineage>
</organism>
<dbReference type="PROSITE" id="PS00134">
    <property type="entry name" value="TRYPSIN_HIS"/>
    <property type="match status" value="1"/>
</dbReference>
<evidence type="ECO:0000313" key="10">
    <source>
        <dbReference type="Ensembl" id="ENSPREP00000014490.1"/>
    </source>
</evidence>
<dbReference type="InterPro" id="IPR043504">
    <property type="entry name" value="Peptidase_S1_PA_chymotrypsin"/>
</dbReference>
<name>A0A3P9NY42_POERE</name>
<dbReference type="InterPro" id="IPR001254">
    <property type="entry name" value="Trypsin_dom"/>
</dbReference>
<dbReference type="Gene3D" id="2.40.10.10">
    <property type="entry name" value="Trypsin-like serine proteases"/>
    <property type="match status" value="1"/>
</dbReference>
<protein>
    <recommendedName>
        <fullName evidence="8">trypsin</fullName>
        <ecNumber evidence="8">3.4.21.4</ecNumber>
    </recommendedName>
</protein>
<evidence type="ECO:0000259" key="9">
    <source>
        <dbReference type="Pfam" id="PF00089"/>
    </source>
</evidence>
<evidence type="ECO:0000256" key="3">
    <source>
        <dbReference type="ARBA" id="ARBA00022670"/>
    </source>
</evidence>
<evidence type="ECO:0000256" key="7">
    <source>
        <dbReference type="ARBA" id="ARBA00036320"/>
    </source>
</evidence>
<keyword evidence="6" id="KW-1015">Disulfide bond</keyword>
<dbReference type="Ensembl" id="ENSPRET00000014635.1">
    <property type="protein sequence ID" value="ENSPREP00000014490.1"/>
    <property type="gene ID" value="ENSPREG00000009808.1"/>
</dbReference>
<dbReference type="EC" id="3.4.21.4" evidence="8"/>
<evidence type="ECO:0000256" key="4">
    <source>
        <dbReference type="ARBA" id="ARBA00022801"/>
    </source>
</evidence>
<dbReference type="PANTHER" id="PTHR24264:SF15">
    <property type="entry name" value="RIKEN CDNA 2210010C04 GENE"/>
    <property type="match status" value="1"/>
</dbReference>
<dbReference type="GeneTree" id="ENSGT01150000287084"/>
<dbReference type="Bgee" id="ENSPREG00000009808">
    <property type="expression patterns" value="Expressed in caudal fin and 1 other cell type or tissue"/>
</dbReference>
<reference evidence="10" key="2">
    <citation type="submission" date="2025-08" db="UniProtKB">
        <authorList>
            <consortium name="Ensembl"/>
        </authorList>
    </citation>
    <scope>IDENTIFICATION</scope>
    <source>
        <strain evidence="10">Guanapo</strain>
    </source>
</reference>
<sequence length="104" mass="12065">MHVTIVLLQEISRPAQSILWLSEHRGRRLPLRTEPRSALLLHTHGWIWRVSTIVGGQNCKDDERQYHVYINAYNKTEDIFCGGSLITDQWVLTAAHCWNSDPGW</sequence>
<evidence type="ECO:0000313" key="11">
    <source>
        <dbReference type="Proteomes" id="UP000242638"/>
    </source>
</evidence>
<dbReference type="InterPro" id="IPR050127">
    <property type="entry name" value="Serine_Proteases_S1"/>
</dbReference>
<dbReference type="InterPro" id="IPR009003">
    <property type="entry name" value="Peptidase_S1_PA"/>
</dbReference>
<proteinExistence type="predicted"/>
<evidence type="ECO:0000256" key="2">
    <source>
        <dbReference type="ARBA" id="ARBA00022525"/>
    </source>
</evidence>
<dbReference type="InterPro" id="IPR018114">
    <property type="entry name" value="TRYPSIN_HIS"/>
</dbReference>
<comment type="catalytic activity">
    <reaction evidence="7">
        <text>Preferential cleavage: Arg-|-Xaa, Lys-|-Xaa.</text>
        <dbReference type="EC" id="3.4.21.4"/>
    </reaction>
</comment>
<reference evidence="10" key="3">
    <citation type="submission" date="2025-09" db="UniProtKB">
        <authorList>
            <consortium name="Ensembl"/>
        </authorList>
    </citation>
    <scope>IDENTIFICATION</scope>
    <source>
        <strain evidence="10">Guanapo</strain>
    </source>
</reference>
<comment type="subcellular location">
    <subcellularLocation>
        <location evidence="1">Secreted</location>
    </subcellularLocation>
</comment>
<dbReference type="SUPFAM" id="SSF50494">
    <property type="entry name" value="Trypsin-like serine proteases"/>
    <property type="match status" value="1"/>
</dbReference>
<evidence type="ECO:0000256" key="8">
    <source>
        <dbReference type="ARBA" id="ARBA00038868"/>
    </source>
</evidence>
<keyword evidence="2" id="KW-0964">Secreted</keyword>
<evidence type="ECO:0000256" key="6">
    <source>
        <dbReference type="ARBA" id="ARBA00023157"/>
    </source>
</evidence>
<dbReference type="Pfam" id="PF00089">
    <property type="entry name" value="Trypsin"/>
    <property type="match status" value="1"/>
</dbReference>
<evidence type="ECO:0000256" key="5">
    <source>
        <dbReference type="ARBA" id="ARBA00022825"/>
    </source>
</evidence>
<dbReference type="STRING" id="8081.ENSPREP00000014490"/>
<keyword evidence="11" id="KW-1185">Reference proteome</keyword>
<dbReference type="AlphaFoldDB" id="A0A3P9NY42"/>